<dbReference type="Gene3D" id="1.10.600.10">
    <property type="entry name" value="Farnesyl Diphosphate Synthase"/>
    <property type="match status" value="1"/>
</dbReference>
<dbReference type="EMBL" id="CP003315">
    <property type="protein sequence ID" value="AFA41119.1"/>
    <property type="molecule type" value="Genomic_DNA"/>
</dbReference>
<evidence type="ECO:0000313" key="7">
    <source>
        <dbReference type="EMBL" id="AFA41119.1"/>
    </source>
</evidence>
<dbReference type="GO" id="GO:0046872">
    <property type="term" value="F:metal ion binding"/>
    <property type="evidence" value="ECO:0007669"/>
    <property type="project" value="UniProtKB-KW"/>
</dbReference>
<dbReference type="PANTHER" id="PTHR12001:SF69">
    <property type="entry name" value="ALL TRANS-POLYPRENYL-DIPHOSPHATE SYNTHASE PDSS1"/>
    <property type="match status" value="1"/>
</dbReference>
<evidence type="ECO:0000256" key="2">
    <source>
        <dbReference type="ARBA" id="ARBA00006706"/>
    </source>
</evidence>
<dbReference type="eggNOG" id="COG0142">
    <property type="taxonomic scope" value="Bacteria"/>
</dbReference>
<comment type="cofactor">
    <cofactor evidence="1">
        <name>Mg(2+)</name>
        <dbReference type="ChEBI" id="CHEBI:18420"/>
    </cofactor>
</comment>
<gene>
    <name evidence="7" type="primary">ispB</name>
    <name evidence="7" type="synonym">cel</name>
    <name evidence="7" type="ORF">WIGMOR_0279</name>
</gene>
<protein>
    <submittedName>
        <fullName evidence="7">Octaprenyl diphosphate synthase</fullName>
    </submittedName>
</protein>
<dbReference type="Pfam" id="PF00348">
    <property type="entry name" value="polyprenyl_synt"/>
    <property type="match status" value="1"/>
</dbReference>
<evidence type="ECO:0000256" key="4">
    <source>
        <dbReference type="ARBA" id="ARBA00022723"/>
    </source>
</evidence>
<dbReference type="RefSeq" id="WP_014354058.1">
    <property type="nucleotide sequence ID" value="NC_016893.1"/>
</dbReference>
<dbReference type="SUPFAM" id="SSF48576">
    <property type="entry name" value="Terpenoid synthases"/>
    <property type="match status" value="1"/>
</dbReference>
<accession>H6Q4Q9</accession>
<dbReference type="InterPro" id="IPR000092">
    <property type="entry name" value="Polyprenyl_synt"/>
</dbReference>
<sequence length="327" mass="37291">MNLKDIQKLISQDILFLNTKIATELNSKIKLINKLSKYMLKNKGKYIRPIAIILATKALKCKTKKYFTLSTLIELIHMATLLHDDIVDNAKIRRGKKSAHFMFGRSSAILVGDFIYTRAFQMISSLNSLRIFKILANSVNMIATGEILQLTYANDPNITVKNYMQIIYQKTASLFEAALYSSAILSEANLMEEKALRNYGKYLGISFQLINDVSDYNVKNIRSEMCAGNDLNNGKLTLPLLHAMKNSNQKQFNFIQTAIRVGNQRHLLHNILKIMYEYNSLEFTLNCAKLKIEKAISCLNVLPSSSYRQGLKALAKVFLKEHVKNYK</sequence>
<evidence type="ECO:0000256" key="6">
    <source>
        <dbReference type="RuleBase" id="RU004466"/>
    </source>
</evidence>
<organism evidence="7 8">
    <name type="scientific">Wigglesworthia glossinidia endosymbiont of Glossina morsitans morsitans</name>
    <name type="common">Yale colony</name>
    <dbReference type="NCBI Taxonomy" id="1142511"/>
    <lineage>
        <taxon>Bacteria</taxon>
        <taxon>Pseudomonadati</taxon>
        <taxon>Pseudomonadota</taxon>
        <taxon>Gammaproteobacteria</taxon>
        <taxon>Enterobacterales</taxon>
        <taxon>Erwiniaceae</taxon>
        <taxon>Wigglesworthia</taxon>
    </lineage>
</organism>
<dbReference type="CDD" id="cd00685">
    <property type="entry name" value="Trans_IPPS_HT"/>
    <property type="match status" value="1"/>
</dbReference>
<dbReference type="InterPro" id="IPR033749">
    <property type="entry name" value="Polyprenyl_synt_CS"/>
</dbReference>
<dbReference type="SFLD" id="SFLDS00005">
    <property type="entry name" value="Isoprenoid_Synthase_Type_I"/>
    <property type="match status" value="1"/>
</dbReference>
<dbReference type="GO" id="GO:0004659">
    <property type="term" value="F:prenyltransferase activity"/>
    <property type="evidence" value="ECO:0007669"/>
    <property type="project" value="InterPro"/>
</dbReference>
<keyword evidence="4" id="KW-0479">Metal-binding</keyword>
<keyword evidence="8" id="KW-1185">Reference proteome</keyword>
<dbReference type="InterPro" id="IPR008949">
    <property type="entry name" value="Isoprenoid_synthase_dom_sf"/>
</dbReference>
<dbReference type="OrthoDB" id="9805316at2"/>
<comment type="similarity">
    <text evidence="2 6">Belongs to the FPP/GGPP synthase family.</text>
</comment>
<name>H6Q4Q9_WIGGL</name>
<proteinExistence type="inferred from homology"/>
<dbReference type="KEGG" id="wgl:WIGMOR_0279"/>
<evidence type="ECO:0000256" key="5">
    <source>
        <dbReference type="ARBA" id="ARBA00022842"/>
    </source>
</evidence>
<dbReference type="HOGENOM" id="CLU_014015_2_0_6"/>
<keyword evidence="5" id="KW-0460">Magnesium</keyword>
<dbReference type="PROSITE" id="PS00723">
    <property type="entry name" value="POLYPRENYL_SYNTHASE_1"/>
    <property type="match status" value="1"/>
</dbReference>
<dbReference type="AlphaFoldDB" id="H6Q4Q9"/>
<dbReference type="GO" id="GO:0008299">
    <property type="term" value="P:isoprenoid biosynthetic process"/>
    <property type="evidence" value="ECO:0007669"/>
    <property type="project" value="InterPro"/>
</dbReference>
<keyword evidence="3 6" id="KW-0808">Transferase</keyword>
<dbReference type="STRING" id="1142511.WIGMOR_0279"/>
<evidence type="ECO:0000256" key="3">
    <source>
        <dbReference type="ARBA" id="ARBA00022679"/>
    </source>
</evidence>
<evidence type="ECO:0000256" key="1">
    <source>
        <dbReference type="ARBA" id="ARBA00001946"/>
    </source>
</evidence>
<dbReference type="PANTHER" id="PTHR12001">
    <property type="entry name" value="GERANYLGERANYL PYROPHOSPHATE SYNTHASE"/>
    <property type="match status" value="1"/>
</dbReference>
<dbReference type="Proteomes" id="UP000009061">
    <property type="component" value="Chromosome"/>
</dbReference>
<evidence type="ECO:0000313" key="8">
    <source>
        <dbReference type="Proteomes" id="UP000009061"/>
    </source>
</evidence>
<reference evidence="7 8" key="1">
    <citation type="journal article" date="2012" name="MBio">
        <title>Insight into the transmission biology and species-specific functional capabilities of tsetse (Diptera: glossinidae) obligate symbiont wigglesworthia.</title>
        <authorList>
            <person name="Rio R.V."/>
            <person name="Symula R.E."/>
            <person name="Wang J."/>
            <person name="Lohs C."/>
            <person name="Wu Y.N."/>
            <person name="Snyder A.K."/>
            <person name="Bjornson R.D."/>
            <person name="Oshima K."/>
            <person name="Biehl B.S."/>
            <person name="Perna N.T."/>
            <person name="Hattori M."/>
            <person name="Aksoy S."/>
        </authorList>
    </citation>
    <scope>NUCLEOTIDE SEQUENCE [LARGE SCALE GENOMIC DNA]</scope>
    <source>
        <strain evidence="7">WGM</strain>
    </source>
</reference>